<comment type="caution">
    <text evidence="2">The sequence shown here is derived from an EMBL/GenBank/DDBJ whole genome shotgun (WGS) entry which is preliminary data.</text>
</comment>
<organism evidence="2 3">
    <name type="scientific">Bythopirellula polymerisocia</name>
    <dbReference type="NCBI Taxonomy" id="2528003"/>
    <lineage>
        <taxon>Bacteria</taxon>
        <taxon>Pseudomonadati</taxon>
        <taxon>Planctomycetota</taxon>
        <taxon>Planctomycetia</taxon>
        <taxon>Pirellulales</taxon>
        <taxon>Lacipirellulaceae</taxon>
        <taxon>Bythopirellula</taxon>
    </lineage>
</organism>
<proteinExistence type="predicted"/>
<dbReference type="Pfam" id="PF12706">
    <property type="entry name" value="Lactamase_B_2"/>
    <property type="match status" value="1"/>
</dbReference>
<dbReference type="GO" id="GO:0016787">
    <property type="term" value="F:hydrolase activity"/>
    <property type="evidence" value="ECO:0007669"/>
    <property type="project" value="UniProtKB-KW"/>
</dbReference>
<feature type="domain" description="Metallo-beta-lactamase" evidence="1">
    <location>
        <begin position="41"/>
        <end position="244"/>
    </location>
</feature>
<dbReference type="EMBL" id="SJPS01000010">
    <property type="protein sequence ID" value="TWU21381.1"/>
    <property type="molecule type" value="Genomic_DNA"/>
</dbReference>
<dbReference type="Proteomes" id="UP000318437">
    <property type="component" value="Unassembled WGS sequence"/>
</dbReference>
<keyword evidence="2" id="KW-0378">Hydrolase</keyword>
<dbReference type="AlphaFoldDB" id="A0A5C6CD67"/>
<name>A0A5C6CD67_9BACT</name>
<evidence type="ECO:0000313" key="2">
    <source>
        <dbReference type="EMBL" id="TWU21381.1"/>
    </source>
</evidence>
<dbReference type="SUPFAM" id="SSF56281">
    <property type="entry name" value="Metallo-hydrolase/oxidoreductase"/>
    <property type="match status" value="1"/>
</dbReference>
<dbReference type="EC" id="3.1.1.-" evidence="2"/>
<dbReference type="PANTHER" id="PTHR43546">
    <property type="entry name" value="UPF0173 METAL-DEPENDENT HYDROLASE MJ1163-RELATED"/>
    <property type="match status" value="1"/>
</dbReference>
<dbReference type="Gene3D" id="3.60.15.10">
    <property type="entry name" value="Ribonuclease Z/Hydroxyacylglutathione hydrolase-like"/>
    <property type="match status" value="1"/>
</dbReference>
<evidence type="ECO:0000313" key="3">
    <source>
        <dbReference type="Proteomes" id="UP000318437"/>
    </source>
</evidence>
<dbReference type="InterPro" id="IPR036866">
    <property type="entry name" value="RibonucZ/Hydroxyglut_hydro"/>
</dbReference>
<dbReference type="InterPro" id="IPR050114">
    <property type="entry name" value="UPF0173_UPF0282_UlaG_hydrolase"/>
</dbReference>
<dbReference type="InterPro" id="IPR001279">
    <property type="entry name" value="Metallo-B-lactamas"/>
</dbReference>
<evidence type="ECO:0000259" key="1">
    <source>
        <dbReference type="Pfam" id="PF12706"/>
    </source>
</evidence>
<reference evidence="2 3" key="1">
    <citation type="submission" date="2019-02" db="EMBL/GenBank/DDBJ databases">
        <title>Deep-cultivation of Planctomycetes and their phenomic and genomic characterization uncovers novel biology.</title>
        <authorList>
            <person name="Wiegand S."/>
            <person name="Jogler M."/>
            <person name="Boedeker C."/>
            <person name="Pinto D."/>
            <person name="Vollmers J."/>
            <person name="Rivas-Marin E."/>
            <person name="Kohn T."/>
            <person name="Peeters S.H."/>
            <person name="Heuer A."/>
            <person name="Rast P."/>
            <person name="Oberbeckmann S."/>
            <person name="Bunk B."/>
            <person name="Jeske O."/>
            <person name="Meyerdierks A."/>
            <person name="Storesund J.E."/>
            <person name="Kallscheuer N."/>
            <person name="Luecker S."/>
            <person name="Lage O.M."/>
            <person name="Pohl T."/>
            <person name="Merkel B.J."/>
            <person name="Hornburger P."/>
            <person name="Mueller R.-W."/>
            <person name="Bruemmer F."/>
            <person name="Labrenz M."/>
            <person name="Spormann A.M."/>
            <person name="Op Den Camp H."/>
            <person name="Overmann J."/>
            <person name="Amann R."/>
            <person name="Jetten M.S.M."/>
            <person name="Mascher T."/>
            <person name="Medema M.H."/>
            <person name="Devos D.P."/>
            <person name="Kaster A.-K."/>
            <person name="Ovreas L."/>
            <person name="Rohde M."/>
            <person name="Galperin M.Y."/>
            <person name="Jogler C."/>
        </authorList>
    </citation>
    <scope>NUCLEOTIDE SEQUENCE [LARGE SCALE GENOMIC DNA]</scope>
    <source>
        <strain evidence="2 3">Pla144</strain>
    </source>
</reference>
<keyword evidence="3" id="KW-1185">Reference proteome</keyword>
<sequence>MKQTELNVGVKRLFNTELEPGTVGLAWLGQAGFALRYDNLRMLIDPYLSDHLAKKYRGQPFSHVRLMEPPIEAEELGGIDLVLCTHGHSDHMDPDALAKIASHNSSCRFLVPRSEMLKAKGLGLPEKKLIGIDAGENFNLAPGISVTATRAAHEDLRLNENGESFFLGYVLKLGDRVVYHSGDTIPFEGLVEELAPHQIEIALLPVNGRDDYRTSHGIPGNMTCTEARNLCLAAEIPHLVPHHFGMFDFNTADDIELNDLKLACREQLTCLRPEVNQIIVLSPRGACILQSQVIEENWV</sequence>
<accession>A0A5C6CD67</accession>
<protein>
    <submittedName>
        <fullName evidence="2">Putative L-ascorbate-6-phosphate lactonase UlaG</fullName>
        <ecNumber evidence="2">3.1.1.-</ecNumber>
    </submittedName>
</protein>
<gene>
    <name evidence="2" type="primary">ulaG</name>
    <name evidence="2" type="ORF">Pla144_46020</name>
</gene>
<dbReference type="RefSeq" id="WP_197530926.1">
    <property type="nucleotide sequence ID" value="NZ_SJPS01000010.1"/>
</dbReference>